<dbReference type="Pfam" id="PF08263">
    <property type="entry name" value="LRRNT_2"/>
    <property type="match status" value="1"/>
</dbReference>
<keyword evidence="3" id="KW-0812">Transmembrane</keyword>
<accession>S8CC95</accession>
<evidence type="ECO:0000256" key="3">
    <source>
        <dbReference type="ARBA" id="ARBA00022692"/>
    </source>
</evidence>
<reference evidence="9 10" key="1">
    <citation type="journal article" date="2013" name="BMC Genomics">
        <title>The miniature genome of a carnivorous plant Genlisea aurea contains a low number of genes and short non-coding sequences.</title>
        <authorList>
            <person name="Leushkin E.V."/>
            <person name="Sutormin R.A."/>
            <person name="Nabieva E.R."/>
            <person name="Penin A.A."/>
            <person name="Kondrashov A.S."/>
            <person name="Logacheva M.D."/>
        </authorList>
    </citation>
    <scope>NUCLEOTIDE SEQUENCE [LARGE SCALE GENOMIC DNA]</scope>
</reference>
<keyword evidence="10" id="KW-1185">Reference proteome</keyword>
<feature type="domain" description="Leucine-rich repeat-containing N-terminal plant-type" evidence="8">
    <location>
        <begin position="2"/>
        <end position="27"/>
    </location>
</feature>
<evidence type="ECO:0000256" key="6">
    <source>
        <dbReference type="ARBA" id="ARBA00022989"/>
    </source>
</evidence>
<keyword evidence="2" id="KW-0433">Leucine-rich repeat</keyword>
<evidence type="ECO:0000256" key="7">
    <source>
        <dbReference type="ARBA" id="ARBA00023136"/>
    </source>
</evidence>
<dbReference type="Pfam" id="PF00560">
    <property type="entry name" value="LRR_1"/>
    <property type="match status" value="2"/>
</dbReference>
<dbReference type="InterPro" id="IPR032675">
    <property type="entry name" value="LRR_dom_sf"/>
</dbReference>
<comment type="caution">
    <text evidence="9">The sequence shown here is derived from an EMBL/GenBank/DDBJ whole genome shotgun (WGS) entry which is preliminary data.</text>
</comment>
<gene>
    <name evidence="9" type="ORF">M569_12753</name>
</gene>
<keyword evidence="5" id="KW-0677">Repeat</keyword>
<proteinExistence type="predicted"/>
<protein>
    <recommendedName>
        <fullName evidence="8">Leucine-rich repeat-containing N-terminal plant-type domain-containing protein</fullName>
    </recommendedName>
</protein>
<evidence type="ECO:0000313" key="10">
    <source>
        <dbReference type="Proteomes" id="UP000015453"/>
    </source>
</evidence>
<keyword evidence="4" id="KW-0732">Signal</keyword>
<name>S8CC95_9LAMI</name>
<evidence type="ECO:0000313" key="9">
    <source>
        <dbReference type="EMBL" id="EPS62041.1"/>
    </source>
</evidence>
<dbReference type="GO" id="GO:0016020">
    <property type="term" value="C:membrane"/>
    <property type="evidence" value="ECO:0007669"/>
    <property type="project" value="UniProtKB-SubCell"/>
</dbReference>
<sequence length="102" mass="11210">MEDPHGALRNWDEDYVDSCSWSMITCNSDNLVTILGAPSQGLSGSLSWMIANLTNLKQVLLQNNNISGHLPKELGYLPNLQTLDLSNNKFSGPLPDSFGFQV</sequence>
<dbReference type="FunFam" id="3.80.10.10:FF:000129">
    <property type="entry name" value="Leucine-rich repeat receptor-like kinase"/>
    <property type="match status" value="1"/>
</dbReference>
<evidence type="ECO:0000256" key="5">
    <source>
        <dbReference type="ARBA" id="ARBA00022737"/>
    </source>
</evidence>
<keyword evidence="6" id="KW-1133">Transmembrane helix</keyword>
<evidence type="ECO:0000256" key="1">
    <source>
        <dbReference type="ARBA" id="ARBA00004167"/>
    </source>
</evidence>
<dbReference type="AlphaFoldDB" id="S8CC95"/>
<comment type="subcellular location">
    <subcellularLocation>
        <location evidence="1">Membrane</location>
        <topology evidence="1">Single-pass membrane protein</topology>
    </subcellularLocation>
</comment>
<dbReference type="Gene3D" id="3.80.10.10">
    <property type="entry name" value="Ribonuclease Inhibitor"/>
    <property type="match status" value="1"/>
</dbReference>
<dbReference type="InterPro" id="IPR013210">
    <property type="entry name" value="LRR_N_plant-typ"/>
</dbReference>
<dbReference type="PANTHER" id="PTHR47988">
    <property type="entry name" value="SOMATIC EMBRYOGENESIS RECEPTOR KINASE 1"/>
    <property type="match status" value="1"/>
</dbReference>
<dbReference type="Proteomes" id="UP000015453">
    <property type="component" value="Unassembled WGS sequence"/>
</dbReference>
<dbReference type="OrthoDB" id="1056777at2759"/>
<keyword evidence="7" id="KW-0472">Membrane</keyword>
<dbReference type="SUPFAM" id="SSF52058">
    <property type="entry name" value="L domain-like"/>
    <property type="match status" value="1"/>
</dbReference>
<evidence type="ECO:0000256" key="2">
    <source>
        <dbReference type="ARBA" id="ARBA00022614"/>
    </source>
</evidence>
<evidence type="ECO:0000259" key="8">
    <source>
        <dbReference type="Pfam" id="PF08263"/>
    </source>
</evidence>
<organism evidence="9 10">
    <name type="scientific">Genlisea aurea</name>
    <dbReference type="NCBI Taxonomy" id="192259"/>
    <lineage>
        <taxon>Eukaryota</taxon>
        <taxon>Viridiplantae</taxon>
        <taxon>Streptophyta</taxon>
        <taxon>Embryophyta</taxon>
        <taxon>Tracheophyta</taxon>
        <taxon>Spermatophyta</taxon>
        <taxon>Magnoliopsida</taxon>
        <taxon>eudicotyledons</taxon>
        <taxon>Gunneridae</taxon>
        <taxon>Pentapetalae</taxon>
        <taxon>asterids</taxon>
        <taxon>lamiids</taxon>
        <taxon>Lamiales</taxon>
        <taxon>Lentibulariaceae</taxon>
        <taxon>Genlisea</taxon>
    </lineage>
</organism>
<evidence type="ECO:0000256" key="4">
    <source>
        <dbReference type="ARBA" id="ARBA00022729"/>
    </source>
</evidence>
<dbReference type="InterPro" id="IPR001611">
    <property type="entry name" value="Leu-rich_rpt"/>
</dbReference>
<dbReference type="EMBL" id="AUSU01006429">
    <property type="protein sequence ID" value="EPS62041.1"/>
    <property type="molecule type" value="Genomic_DNA"/>
</dbReference>